<dbReference type="OrthoDB" id="27198at2759"/>
<dbReference type="GO" id="GO:0031624">
    <property type="term" value="F:ubiquitin conjugating enzyme binding"/>
    <property type="evidence" value="ECO:0007669"/>
    <property type="project" value="EnsemblFungi"/>
</dbReference>
<dbReference type="VEuPathDB" id="FungiDB:GVI51_M04169"/>
<evidence type="ECO:0000313" key="4">
    <source>
        <dbReference type="EMBL" id="KTB07997.1"/>
    </source>
</evidence>
<dbReference type="Pfam" id="PF14555">
    <property type="entry name" value="UBA_4"/>
    <property type="match status" value="1"/>
</dbReference>
<evidence type="ECO:0000256" key="1">
    <source>
        <dbReference type="ARBA" id="ARBA00022786"/>
    </source>
</evidence>
<dbReference type="GO" id="GO:0032182">
    <property type="term" value="F:ubiquitin-like protein binding"/>
    <property type="evidence" value="ECO:0007669"/>
    <property type="project" value="EnsemblFungi"/>
</dbReference>
<comment type="caution">
    <text evidence="4">The sequence shown here is derived from an EMBL/GenBank/DDBJ whole genome shotgun (WGS) entry which is preliminary data.</text>
</comment>
<sequence length="273" mass="32739">MVSRHEKELMKTFQSLTSCTDEGKAKRYLSANNWNINYALNEYYDKEVGGFTEDHMIRHQFKYPDELVSLFGHYAALIEEDGTQSITPDGLIDYIQDLGYNLEDLVTISLAHFLQCKNLENPITEKQFLYFWYNEGCYTLEQMRHYLEDCERKLCNDWKYFTTIYNYSFDLNASKQGVVETDIAIEYWKLFFEENRTKLSGIIKVDQAHLDLWCKFLQDEHKKLIHKDTWQMLLLFFKKFPSLDAIKTEYNEADAWPYTIDEFYEYLEERNVL</sequence>
<accession>A0A0W0DTW9</accession>
<dbReference type="PhylomeDB" id="A0A0W0DTW9"/>
<dbReference type="Proteomes" id="UP000054886">
    <property type="component" value="Unassembled WGS sequence"/>
</dbReference>
<dbReference type="Gene3D" id="1.10.238.200">
    <property type="entry name" value="Cullin, PONY binding domain"/>
    <property type="match status" value="1"/>
</dbReference>
<reference evidence="4 5" key="1">
    <citation type="submission" date="2015-10" db="EMBL/GenBank/DDBJ databases">
        <title>Draft genomes sequences of Candida glabrata isolates 1A, 1B, 2A, 2B, 3A and 3B.</title>
        <authorList>
            <person name="Haavelsrud O.E."/>
            <person name="Gaustad P."/>
        </authorList>
    </citation>
    <scope>NUCLEOTIDE SEQUENCE [LARGE SCALE GENOMIC DNA]</scope>
    <source>
        <strain evidence="4">910700640</strain>
    </source>
</reference>
<evidence type="ECO:0000313" key="5">
    <source>
        <dbReference type="Proteomes" id="UP000054886"/>
    </source>
</evidence>
<dbReference type="InterPro" id="IPR014764">
    <property type="entry name" value="DCN-prot"/>
</dbReference>
<dbReference type="InterPro" id="IPR009060">
    <property type="entry name" value="UBA-like_sf"/>
</dbReference>
<dbReference type="PANTHER" id="PTHR12281">
    <property type="entry name" value="RP42 RELATED"/>
    <property type="match status" value="1"/>
</dbReference>
<protein>
    <recommendedName>
        <fullName evidence="2">Defective in cullin neddylation protein</fullName>
    </recommendedName>
</protein>
<evidence type="ECO:0000256" key="2">
    <source>
        <dbReference type="RuleBase" id="RU410713"/>
    </source>
</evidence>
<dbReference type="AlphaFoldDB" id="A0A0W0DTW9"/>
<gene>
    <name evidence="4" type="ORF">AO440_004040</name>
</gene>
<dbReference type="VEuPathDB" id="FungiDB:GWK60_M04169"/>
<dbReference type="SMR" id="A0A0W0DTW9"/>
<dbReference type="VEuPathDB" id="FungiDB:GW608_M04169"/>
<name>A0A0W0DTW9_CANGB</name>
<evidence type="ECO:0000259" key="3">
    <source>
        <dbReference type="PROSITE" id="PS51229"/>
    </source>
</evidence>
<dbReference type="Pfam" id="PF03556">
    <property type="entry name" value="Cullin_binding"/>
    <property type="match status" value="1"/>
</dbReference>
<dbReference type="GO" id="GO:0045116">
    <property type="term" value="P:protein neddylation"/>
    <property type="evidence" value="ECO:0007669"/>
    <property type="project" value="EnsemblFungi"/>
</dbReference>
<dbReference type="InterPro" id="IPR042460">
    <property type="entry name" value="DCN1-like_PONY"/>
</dbReference>
<dbReference type="PANTHER" id="PTHR12281:SF31">
    <property type="entry name" value="DCN1-LIKE PROTEIN 3"/>
    <property type="match status" value="1"/>
</dbReference>
<dbReference type="Gene3D" id="1.10.8.10">
    <property type="entry name" value="DNA helicase RuvA subunit, C-terminal domain"/>
    <property type="match status" value="1"/>
</dbReference>
<feature type="domain" description="DCUN1" evidence="3">
    <location>
        <begin position="62"/>
        <end position="268"/>
    </location>
</feature>
<dbReference type="VEuPathDB" id="FungiDB:CAGL0M04257g"/>
<dbReference type="InterPro" id="IPR005176">
    <property type="entry name" value="PONY_dom"/>
</dbReference>
<dbReference type="GO" id="GO:0030674">
    <property type="term" value="F:protein-macromolecule adaptor activity"/>
    <property type="evidence" value="ECO:0007669"/>
    <property type="project" value="EnsemblFungi"/>
</dbReference>
<comment type="function">
    <text evidence="2">Neddylation of cullins play an essential role in the regulation of SCF-type complexes activity.</text>
</comment>
<dbReference type="CDD" id="cd14352">
    <property type="entry name" value="UBA_DCN1"/>
    <property type="match status" value="1"/>
</dbReference>
<dbReference type="GO" id="GO:0097602">
    <property type="term" value="F:cullin family protein binding"/>
    <property type="evidence" value="ECO:0007669"/>
    <property type="project" value="EnsemblFungi"/>
</dbReference>
<keyword evidence="1" id="KW-0833">Ubl conjugation pathway</keyword>
<dbReference type="SUPFAM" id="SSF46934">
    <property type="entry name" value="UBA-like"/>
    <property type="match status" value="1"/>
</dbReference>
<dbReference type="PROSITE" id="PS51229">
    <property type="entry name" value="DCUN1"/>
    <property type="match status" value="1"/>
</dbReference>
<dbReference type="VEuPathDB" id="FungiDB:B1J91_M04257g"/>
<dbReference type="Gene3D" id="1.10.238.10">
    <property type="entry name" value="EF-hand"/>
    <property type="match status" value="1"/>
</dbReference>
<dbReference type="GO" id="GO:0000151">
    <property type="term" value="C:ubiquitin ligase complex"/>
    <property type="evidence" value="ECO:0007669"/>
    <property type="project" value="TreeGrafter"/>
</dbReference>
<proteinExistence type="predicted"/>
<dbReference type="EMBL" id="LLZZ01000106">
    <property type="protein sequence ID" value="KTB07997.1"/>
    <property type="molecule type" value="Genomic_DNA"/>
</dbReference>
<dbReference type="OMA" id="LWCKFLQ"/>
<organism evidence="4 5">
    <name type="scientific">Candida glabrata</name>
    <name type="common">Yeast</name>
    <name type="synonym">Torulopsis glabrata</name>
    <dbReference type="NCBI Taxonomy" id="5478"/>
    <lineage>
        <taxon>Eukaryota</taxon>
        <taxon>Fungi</taxon>
        <taxon>Dikarya</taxon>
        <taxon>Ascomycota</taxon>
        <taxon>Saccharomycotina</taxon>
        <taxon>Saccharomycetes</taxon>
        <taxon>Saccharomycetales</taxon>
        <taxon>Saccharomycetaceae</taxon>
        <taxon>Nakaseomyces</taxon>
    </lineage>
</organism>